<reference evidence="2 3" key="1">
    <citation type="submission" date="2019-07" db="EMBL/GenBank/DDBJ databases">
        <title>De Novo Assembly of kiwifruit Actinidia rufa.</title>
        <authorList>
            <person name="Sugita-Konishi S."/>
            <person name="Sato K."/>
            <person name="Mori E."/>
            <person name="Abe Y."/>
            <person name="Kisaki G."/>
            <person name="Hamano K."/>
            <person name="Suezawa K."/>
            <person name="Otani M."/>
            <person name="Fukuda T."/>
            <person name="Manabe T."/>
            <person name="Gomi K."/>
            <person name="Tabuchi M."/>
            <person name="Akimitsu K."/>
            <person name="Kataoka I."/>
        </authorList>
    </citation>
    <scope>NUCLEOTIDE SEQUENCE [LARGE SCALE GENOMIC DNA]</scope>
    <source>
        <strain evidence="3">cv. Fuchu</strain>
    </source>
</reference>
<feature type="signal peptide" evidence="1">
    <location>
        <begin position="1"/>
        <end position="18"/>
    </location>
</feature>
<sequence length="222" mass="25407">MAIRICIIAIVLVRDIQLGVVSTDQQVCNPGEEGVMVCQSHGHITKLRIRRARKLERGEDHLTKMIELIGVMISPPQKIKDLDTRIDTINTNVILEVEDPSDKVVIMVMMEGLHPGPLFDSLSKCVPETLSTLQSKANKYITTEELAEVKPRRRRINERCPQTLTDRMIPPLNALVAQVLMEIKNEDFVKWPGKIKTNPLRRNKNKYYEFHKDNGHNTNDCF</sequence>
<name>A0A7J0GDM9_9ERIC</name>
<dbReference type="EMBL" id="BJWL01000020">
    <property type="protein sequence ID" value="GFZ08936.1"/>
    <property type="molecule type" value="Genomic_DNA"/>
</dbReference>
<organism evidence="2 3">
    <name type="scientific">Actinidia rufa</name>
    <dbReference type="NCBI Taxonomy" id="165716"/>
    <lineage>
        <taxon>Eukaryota</taxon>
        <taxon>Viridiplantae</taxon>
        <taxon>Streptophyta</taxon>
        <taxon>Embryophyta</taxon>
        <taxon>Tracheophyta</taxon>
        <taxon>Spermatophyta</taxon>
        <taxon>Magnoliopsida</taxon>
        <taxon>eudicotyledons</taxon>
        <taxon>Gunneridae</taxon>
        <taxon>Pentapetalae</taxon>
        <taxon>asterids</taxon>
        <taxon>Ericales</taxon>
        <taxon>Actinidiaceae</taxon>
        <taxon>Actinidia</taxon>
    </lineage>
</organism>
<dbReference type="AlphaFoldDB" id="A0A7J0GDM9"/>
<protein>
    <submittedName>
        <fullName evidence="2">Uncharacterized protein</fullName>
    </submittedName>
</protein>
<feature type="chain" id="PRO_5029523852" evidence="1">
    <location>
        <begin position="19"/>
        <end position="222"/>
    </location>
</feature>
<dbReference type="Proteomes" id="UP000585474">
    <property type="component" value="Unassembled WGS sequence"/>
</dbReference>
<evidence type="ECO:0000313" key="2">
    <source>
        <dbReference type="EMBL" id="GFZ08936.1"/>
    </source>
</evidence>
<comment type="caution">
    <text evidence="2">The sequence shown here is derived from an EMBL/GenBank/DDBJ whole genome shotgun (WGS) entry which is preliminary data.</text>
</comment>
<evidence type="ECO:0000313" key="3">
    <source>
        <dbReference type="Proteomes" id="UP000585474"/>
    </source>
</evidence>
<accession>A0A7J0GDM9</accession>
<dbReference type="OrthoDB" id="1194593at2759"/>
<keyword evidence="3" id="KW-1185">Reference proteome</keyword>
<keyword evidence="1" id="KW-0732">Signal</keyword>
<gene>
    <name evidence="2" type="ORF">Acr_20g0007440</name>
</gene>
<evidence type="ECO:0000256" key="1">
    <source>
        <dbReference type="SAM" id="SignalP"/>
    </source>
</evidence>
<proteinExistence type="predicted"/>